<dbReference type="PANTHER" id="PTHR43229">
    <property type="entry name" value="NODULATION PROTEIN J"/>
    <property type="match status" value="1"/>
</dbReference>
<dbReference type="OrthoDB" id="9786643at2"/>
<feature type="transmembrane region" description="Helical" evidence="5">
    <location>
        <begin position="142"/>
        <end position="162"/>
    </location>
</feature>
<dbReference type="AlphaFoldDB" id="A0A495X754"/>
<evidence type="ECO:0000256" key="3">
    <source>
        <dbReference type="ARBA" id="ARBA00022989"/>
    </source>
</evidence>
<comment type="caution">
    <text evidence="7">The sequence shown here is derived from an EMBL/GenBank/DDBJ whole genome shotgun (WGS) entry which is preliminary data.</text>
</comment>
<dbReference type="Proteomes" id="UP000272729">
    <property type="component" value="Unassembled WGS sequence"/>
</dbReference>
<sequence length="284" mass="29845">MNPTMHAVRLGLQRGRLEFRHSLGSSDQVYNILIAVAYTLVLWFQHDSVVEGSPLSLAALSLPSMIGASVAFGGLVGPAGQLSLNREDGTLLRAKAVPNGMVGYVVGRVVQTSLDISFGLVVGILPALLLIPNLTDAGLLDWLAVLPVLLLGLAATLPWGAIAGSIAKSPQGAMGFTMLPMMGVVAISGIFYPIQALPGWLQGLGQVFPVYWVGVGARSALLPDAAAATEIGGSWRTLEMVGVLGVWAVVGFLLAPTILRRMARRESGADMEQRRQAALQRGMG</sequence>
<dbReference type="GO" id="GO:0140359">
    <property type="term" value="F:ABC-type transporter activity"/>
    <property type="evidence" value="ECO:0007669"/>
    <property type="project" value="InterPro"/>
</dbReference>
<feature type="transmembrane region" description="Helical" evidence="5">
    <location>
        <begin position="105"/>
        <end position="130"/>
    </location>
</feature>
<evidence type="ECO:0000256" key="5">
    <source>
        <dbReference type="SAM" id="Phobius"/>
    </source>
</evidence>
<name>A0A495X754_9PSEU</name>
<accession>A0A495X754</accession>
<organism evidence="7 8">
    <name type="scientific">Saccharothrix variisporea</name>
    <dbReference type="NCBI Taxonomy" id="543527"/>
    <lineage>
        <taxon>Bacteria</taxon>
        <taxon>Bacillati</taxon>
        <taxon>Actinomycetota</taxon>
        <taxon>Actinomycetes</taxon>
        <taxon>Pseudonocardiales</taxon>
        <taxon>Pseudonocardiaceae</taxon>
        <taxon>Saccharothrix</taxon>
    </lineage>
</organism>
<evidence type="ECO:0000256" key="2">
    <source>
        <dbReference type="ARBA" id="ARBA00022692"/>
    </source>
</evidence>
<feature type="domain" description="ABC-2 type transporter transmembrane" evidence="6">
    <location>
        <begin position="27"/>
        <end position="221"/>
    </location>
</feature>
<feature type="transmembrane region" description="Helical" evidence="5">
    <location>
        <begin position="240"/>
        <end position="259"/>
    </location>
</feature>
<feature type="transmembrane region" description="Helical" evidence="5">
    <location>
        <begin position="174"/>
        <end position="194"/>
    </location>
</feature>
<proteinExistence type="predicted"/>
<dbReference type="Pfam" id="PF01061">
    <property type="entry name" value="ABC2_membrane"/>
    <property type="match status" value="1"/>
</dbReference>
<protein>
    <submittedName>
        <fullName evidence="7">ABC-2 type transport system permease protein</fullName>
    </submittedName>
</protein>
<keyword evidence="4 5" id="KW-0472">Membrane</keyword>
<dbReference type="RefSeq" id="WP_121222081.1">
    <property type="nucleotide sequence ID" value="NZ_JBIUBA010000010.1"/>
</dbReference>
<keyword evidence="3 5" id="KW-1133">Transmembrane helix</keyword>
<evidence type="ECO:0000256" key="1">
    <source>
        <dbReference type="ARBA" id="ARBA00004141"/>
    </source>
</evidence>
<feature type="transmembrane region" description="Helical" evidence="5">
    <location>
        <begin position="65"/>
        <end position="84"/>
    </location>
</feature>
<comment type="subcellular location">
    <subcellularLocation>
        <location evidence="1">Membrane</location>
        <topology evidence="1">Multi-pass membrane protein</topology>
    </subcellularLocation>
</comment>
<dbReference type="EMBL" id="RBXR01000001">
    <property type="protein sequence ID" value="RKT69950.1"/>
    <property type="molecule type" value="Genomic_DNA"/>
</dbReference>
<dbReference type="InterPro" id="IPR051784">
    <property type="entry name" value="Nod_factor_ABC_transporter"/>
</dbReference>
<reference evidence="7 8" key="1">
    <citation type="submission" date="2018-10" db="EMBL/GenBank/DDBJ databases">
        <title>Sequencing the genomes of 1000 actinobacteria strains.</title>
        <authorList>
            <person name="Klenk H.-P."/>
        </authorList>
    </citation>
    <scope>NUCLEOTIDE SEQUENCE [LARGE SCALE GENOMIC DNA]</scope>
    <source>
        <strain evidence="7 8">DSM 43911</strain>
    </source>
</reference>
<keyword evidence="2 5" id="KW-0812">Transmembrane</keyword>
<feature type="transmembrane region" description="Helical" evidence="5">
    <location>
        <begin position="29"/>
        <end position="45"/>
    </location>
</feature>
<evidence type="ECO:0000256" key="4">
    <source>
        <dbReference type="ARBA" id="ARBA00023136"/>
    </source>
</evidence>
<evidence type="ECO:0000313" key="8">
    <source>
        <dbReference type="Proteomes" id="UP000272729"/>
    </source>
</evidence>
<gene>
    <name evidence="7" type="ORF">DFJ66_3189</name>
</gene>
<evidence type="ECO:0000259" key="6">
    <source>
        <dbReference type="Pfam" id="PF01061"/>
    </source>
</evidence>
<dbReference type="GO" id="GO:0016020">
    <property type="term" value="C:membrane"/>
    <property type="evidence" value="ECO:0007669"/>
    <property type="project" value="UniProtKB-SubCell"/>
</dbReference>
<dbReference type="InterPro" id="IPR013525">
    <property type="entry name" value="ABC2_TM"/>
</dbReference>
<evidence type="ECO:0000313" key="7">
    <source>
        <dbReference type="EMBL" id="RKT69950.1"/>
    </source>
</evidence>
<dbReference type="PANTHER" id="PTHR43229:SF2">
    <property type="entry name" value="NODULATION PROTEIN J"/>
    <property type="match status" value="1"/>
</dbReference>
<keyword evidence="8" id="KW-1185">Reference proteome</keyword>